<evidence type="ECO:0000313" key="3">
    <source>
        <dbReference type="Proteomes" id="UP000502699"/>
    </source>
</evidence>
<protein>
    <submittedName>
        <fullName evidence="2">Uncharacterized protein</fullName>
    </submittedName>
</protein>
<gene>
    <name evidence="2" type="ORF">GWK36_09555</name>
</gene>
<keyword evidence="1" id="KW-0812">Transmembrane</keyword>
<dbReference type="Proteomes" id="UP000502699">
    <property type="component" value="Chromosome"/>
</dbReference>
<keyword evidence="1" id="KW-1133">Transmembrane helix</keyword>
<dbReference type="KEGG" id="cjap:GWK36_09555"/>
<reference evidence="3" key="1">
    <citation type="submission" date="2020-01" db="EMBL/GenBank/DDBJ databases">
        <title>Caldichromatium gen. nov., sp. nov., a thermophilic purple sulfur bacterium member of the family Chromatiaceae isolated from Nakabusa hot spring, Japan.</title>
        <authorList>
            <person name="Saini M.K."/>
            <person name="Hanada S."/>
            <person name="Tank M."/>
        </authorList>
    </citation>
    <scope>NUCLEOTIDE SEQUENCE [LARGE SCALE GENOMIC DNA]</scope>
    <source>
        <strain evidence="3">No.7</strain>
    </source>
</reference>
<feature type="transmembrane region" description="Helical" evidence="1">
    <location>
        <begin position="51"/>
        <end position="72"/>
    </location>
</feature>
<accession>A0A6G7VE00</accession>
<organism evidence="2 3">
    <name type="scientific">Caldichromatium japonicum</name>
    <dbReference type="NCBI Taxonomy" id="2699430"/>
    <lineage>
        <taxon>Bacteria</taxon>
        <taxon>Pseudomonadati</taxon>
        <taxon>Pseudomonadota</taxon>
        <taxon>Gammaproteobacteria</taxon>
        <taxon>Chromatiales</taxon>
        <taxon>Chromatiaceae</taxon>
        <taxon>Caldichromatium</taxon>
    </lineage>
</organism>
<evidence type="ECO:0000313" key="2">
    <source>
        <dbReference type="EMBL" id="QIK38182.1"/>
    </source>
</evidence>
<proteinExistence type="predicted"/>
<dbReference type="RefSeq" id="WP_166270944.1">
    <property type="nucleotide sequence ID" value="NZ_CP048029.1"/>
</dbReference>
<keyword evidence="1" id="KW-0472">Membrane</keyword>
<evidence type="ECO:0000256" key="1">
    <source>
        <dbReference type="SAM" id="Phobius"/>
    </source>
</evidence>
<name>A0A6G7VE00_9GAMM</name>
<feature type="transmembrane region" description="Helical" evidence="1">
    <location>
        <begin position="28"/>
        <end position="45"/>
    </location>
</feature>
<dbReference type="EMBL" id="CP048029">
    <property type="protein sequence ID" value="QIK38182.1"/>
    <property type="molecule type" value="Genomic_DNA"/>
</dbReference>
<sequence length="81" mass="9195">MRLWESGVEYREIPFPAAQTKKRFKLSLVAYLLFIFPAIPLLAYWGLNEYLLWISGLFAWGLTGYIAASMFAQDAVPPPAP</sequence>
<dbReference type="AlphaFoldDB" id="A0A6G7VE00"/>
<keyword evidence="3" id="KW-1185">Reference proteome</keyword>